<dbReference type="AlphaFoldDB" id="A0AAD5NIE9"/>
<keyword evidence="1" id="KW-0406">Ion transport</keyword>
<gene>
    <name evidence="5" type="ORF">LWI28_003056</name>
</gene>
<feature type="transmembrane region" description="Helical" evidence="4">
    <location>
        <begin position="171"/>
        <end position="190"/>
    </location>
</feature>
<dbReference type="EMBL" id="JAJSOW010000106">
    <property type="protein sequence ID" value="KAI9159898.1"/>
    <property type="molecule type" value="Genomic_DNA"/>
</dbReference>
<organism evidence="5 6">
    <name type="scientific">Acer negundo</name>
    <name type="common">Box elder</name>
    <dbReference type="NCBI Taxonomy" id="4023"/>
    <lineage>
        <taxon>Eukaryota</taxon>
        <taxon>Viridiplantae</taxon>
        <taxon>Streptophyta</taxon>
        <taxon>Embryophyta</taxon>
        <taxon>Tracheophyta</taxon>
        <taxon>Spermatophyta</taxon>
        <taxon>Magnoliopsida</taxon>
        <taxon>eudicotyledons</taxon>
        <taxon>Gunneridae</taxon>
        <taxon>Pentapetalae</taxon>
        <taxon>rosids</taxon>
        <taxon>malvids</taxon>
        <taxon>Sapindales</taxon>
        <taxon>Sapindaceae</taxon>
        <taxon>Hippocastanoideae</taxon>
        <taxon>Acereae</taxon>
        <taxon>Acer</taxon>
    </lineage>
</organism>
<feature type="transmembrane region" description="Helical" evidence="4">
    <location>
        <begin position="130"/>
        <end position="151"/>
    </location>
</feature>
<dbReference type="GO" id="GO:0034220">
    <property type="term" value="P:monoatomic ion transmembrane transport"/>
    <property type="evidence" value="ECO:0007669"/>
    <property type="project" value="UniProtKB-KW"/>
</dbReference>
<keyword evidence="4" id="KW-0472">Membrane</keyword>
<keyword evidence="4" id="KW-1133">Transmembrane helix</keyword>
<evidence type="ECO:0000313" key="6">
    <source>
        <dbReference type="Proteomes" id="UP001064489"/>
    </source>
</evidence>
<dbReference type="GO" id="GO:0016020">
    <property type="term" value="C:membrane"/>
    <property type="evidence" value="ECO:0007669"/>
    <property type="project" value="UniProtKB-SubCell"/>
</dbReference>
<evidence type="ECO:0000256" key="3">
    <source>
        <dbReference type="SAM" id="MobiDB-lite"/>
    </source>
</evidence>
<comment type="caution">
    <text evidence="5">The sequence shown here is derived from an EMBL/GenBank/DDBJ whole genome shotgun (WGS) entry which is preliminary data.</text>
</comment>
<evidence type="ECO:0000256" key="1">
    <source>
        <dbReference type="ARBA" id="ARBA00023286"/>
    </source>
</evidence>
<keyword evidence="6" id="KW-1185">Reference proteome</keyword>
<keyword evidence="1" id="KW-1071">Ligand-gated ion channel</keyword>
<keyword evidence="1" id="KW-0813">Transport</keyword>
<feature type="region of interest" description="Disordered" evidence="3">
    <location>
        <begin position="62"/>
        <end position="81"/>
    </location>
</feature>
<evidence type="ECO:0000256" key="2">
    <source>
        <dbReference type="ARBA" id="ARBA00023303"/>
    </source>
</evidence>
<dbReference type="InterPro" id="IPR018490">
    <property type="entry name" value="cNMP-bd_dom_sf"/>
</dbReference>
<protein>
    <submittedName>
        <fullName evidence="5">Uncharacterized protein</fullName>
    </submittedName>
</protein>
<dbReference type="Proteomes" id="UP001064489">
    <property type="component" value="Chromosome 2"/>
</dbReference>
<keyword evidence="4" id="KW-0812">Transmembrane</keyword>
<feature type="region of interest" description="Disordered" evidence="3">
    <location>
        <begin position="29"/>
        <end position="49"/>
    </location>
</feature>
<dbReference type="Gene3D" id="1.10.287.630">
    <property type="entry name" value="Helix hairpin bin"/>
    <property type="match status" value="1"/>
</dbReference>
<dbReference type="PANTHER" id="PTHR45651">
    <property type="entry name" value="CYCLIC NUCLEOTIDE-GATED ION CHANNEL 15-RELATED-RELATED"/>
    <property type="match status" value="1"/>
</dbReference>
<accession>A0AAD5NIE9</accession>
<reference evidence="5" key="2">
    <citation type="submission" date="2023-02" db="EMBL/GenBank/DDBJ databases">
        <authorList>
            <person name="Swenson N.G."/>
            <person name="Wegrzyn J.L."/>
            <person name="Mcevoy S.L."/>
        </authorList>
    </citation>
    <scope>NUCLEOTIDE SEQUENCE</scope>
    <source>
        <strain evidence="5">91603</strain>
        <tissue evidence="5">Leaf</tissue>
    </source>
</reference>
<sequence>MLSVDASGVGSPQDSWWLSCPISSRRSQFENLEEGTSGQLPTGHRNGTNTVVSGHIQRVTPENSAVEVQERSRSSSSSSSESITRPIYENIINAGKALLPGKKILSKTPWLKRLELAIWPTYGLEEGPNFYSADLLLVQYFLTVIILYIMFTRATRTCATLARATWAKAAFNLLLYIHGGHVFGGLWYAFAMAKEIDCWKKACKYYASEFWYSRDVEFSKEGFTLFPMGTAKSQVYLQLQTNKSEMIRQKKQEIEQSKSFEKLPKNLQKQIKKYQPEKWEETKGGVEFENLFNNLPDDLRRNIRRELCLELLKKARMSDGLDLGDLYPVCLCGRRAHIYTSWTDSNPGRRF</sequence>
<proteinExistence type="predicted"/>
<name>A0AAD5NIE9_ACENE</name>
<dbReference type="SUPFAM" id="SSF51206">
    <property type="entry name" value="cAMP-binding domain-like"/>
    <property type="match status" value="1"/>
</dbReference>
<evidence type="ECO:0000256" key="4">
    <source>
        <dbReference type="SAM" id="Phobius"/>
    </source>
</evidence>
<evidence type="ECO:0000313" key="5">
    <source>
        <dbReference type="EMBL" id="KAI9159898.1"/>
    </source>
</evidence>
<dbReference type="PANTHER" id="PTHR45651:SF5">
    <property type="entry name" value="CYCLIC NUCLEOTIDE-GATED ION CHANNEL 1"/>
    <property type="match status" value="1"/>
</dbReference>
<keyword evidence="2" id="KW-0407">Ion channel</keyword>
<dbReference type="GO" id="GO:0030552">
    <property type="term" value="F:cAMP binding"/>
    <property type="evidence" value="ECO:0007669"/>
    <property type="project" value="UniProtKB-KW"/>
</dbReference>
<reference evidence="5" key="1">
    <citation type="journal article" date="2022" name="Plant J.">
        <title>Strategies of tolerance reflected in two North American maple genomes.</title>
        <authorList>
            <person name="McEvoy S.L."/>
            <person name="Sezen U.U."/>
            <person name="Trouern-Trend A."/>
            <person name="McMahon S.M."/>
            <person name="Schaberg P.G."/>
            <person name="Yang J."/>
            <person name="Wegrzyn J.L."/>
            <person name="Swenson N.G."/>
        </authorList>
    </citation>
    <scope>NUCLEOTIDE SEQUENCE</scope>
    <source>
        <strain evidence="5">91603</strain>
    </source>
</reference>